<dbReference type="InterPro" id="IPR044043">
    <property type="entry name" value="VanA_C_cat"/>
</dbReference>
<dbReference type="OrthoDB" id="9800776at2"/>
<dbReference type="PANTHER" id="PTHR21266:SF60">
    <property type="entry name" value="3-KETOSTEROID-9-ALPHA-MONOOXYGENASE, OXYGENASE COMPONENT"/>
    <property type="match status" value="1"/>
</dbReference>
<evidence type="ECO:0000256" key="1">
    <source>
        <dbReference type="ARBA" id="ARBA00022714"/>
    </source>
</evidence>
<keyword evidence="5" id="KW-0411">Iron-sulfur</keyword>
<evidence type="ECO:0000256" key="3">
    <source>
        <dbReference type="ARBA" id="ARBA00023002"/>
    </source>
</evidence>
<dbReference type="Gene3D" id="3.90.380.10">
    <property type="entry name" value="Naphthalene 1,2-dioxygenase Alpha Subunit, Chain A, domain 1"/>
    <property type="match status" value="1"/>
</dbReference>
<evidence type="ECO:0000256" key="6">
    <source>
        <dbReference type="SAM" id="MobiDB-lite"/>
    </source>
</evidence>
<keyword evidence="2" id="KW-0479">Metal-binding</keyword>
<protein>
    <submittedName>
        <fullName evidence="8">Phenylpropionate dioxygenase-like ring-hydroxylating dioxygenase large terminal subunit</fullName>
    </submittedName>
</protein>
<organism evidence="8 9">
    <name type="scientific">Roseimicrobium gellanilyticum</name>
    <dbReference type="NCBI Taxonomy" id="748857"/>
    <lineage>
        <taxon>Bacteria</taxon>
        <taxon>Pseudomonadati</taxon>
        <taxon>Verrucomicrobiota</taxon>
        <taxon>Verrucomicrobiia</taxon>
        <taxon>Verrucomicrobiales</taxon>
        <taxon>Verrucomicrobiaceae</taxon>
        <taxon>Roseimicrobium</taxon>
    </lineage>
</organism>
<dbReference type="SUPFAM" id="SSF50022">
    <property type="entry name" value="ISP domain"/>
    <property type="match status" value="1"/>
</dbReference>
<evidence type="ECO:0000256" key="5">
    <source>
        <dbReference type="ARBA" id="ARBA00023014"/>
    </source>
</evidence>
<proteinExistence type="predicted"/>
<comment type="caution">
    <text evidence="8">The sequence shown here is derived from an EMBL/GenBank/DDBJ whole genome shotgun (WGS) entry which is preliminary data.</text>
</comment>
<evidence type="ECO:0000259" key="7">
    <source>
        <dbReference type="PROSITE" id="PS51296"/>
    </source>
</evidence>
<dbReference type="InterPro" id="IPR036922">
    <property type="entry name" value="Rieske_2Fe-2S_sf"/>
</dbReference>
<sequence length="340" mass="38582">MSLRDSWKIAAQSRELRDKPVARTIFETPLVLFRDASGAAQALVDRCAHRNMALSEGKVNAGCVECPYHGWRYDGDGRCQHVPSLGDNAKPPRVNVRSFPVVEQQGFIWVWMGDDPSMAPTHPPYEFAHLGDAGWTTFVMNTRFEASVEACLENFLDCPHTVYVHKGWFRSPDTRVLRAHVTRDATSASAQFEGEPISTSVVSKLLFPKGKEVVHTDRFILPNISRVDYAFTPERHFIITSQCTPISEHESQVYTVMTYAFGKIGWLVRLFFEPLSRIIIGQDVDVLKRMTRQLRRFGGAQFSHVETDLLGLHIQGMRRKMERGEPQDADASGRTIEIRF</sequence>
<evidence type="ECO:0000256" key="4">
    <source>
        <dbReference type="ARBA" id="ARBA00023004"/>
    </source>
</evidence>
<keyword evidence="9" id="KW-1185">Reference proteome</keyword>
<keyword evidence="4" id="KW-0408">Iron</keyword>
<dbReference type="Proteomes" id="UP000253426">
    <property type="component" value="Unassembled WGS sequence"/>
</dbReference>
<reference evidence="8 9" key="1">
    <citation type="submission" date="2018-06" db="EMBL/GenBank/DDBJ databases">
        <title>Genomic Encyclopedia of Type Strains, Phase IV (KMG-IV): sequencing the most valuable type-strain genomes for metagenomic binning, comparative biology and taxonomic classification.</title>
        <authorList>
            <person name="Goeker M."/>
        </authorList>
    </citation>
    <scope>NUCLEOTIDE SEQUENCE [LARGE SCALE GENOMIC DNA]</scope>
    <source>
        <strain evidence="8 9">DSM 25532</strain>
    </source>
</reference>
<dbReference type="GO" id="GO:0046872">
    <property type="term" value="F:metal ion binding"/>
    <property type="evidence" value="ECO:0007669"/>
    <property type="project" value="UniProtKB-KW"/>
</dbReference>
<evidence type="ECO:0000313" key="8">
    <source>
        <dbReference type="EMBL" id="RBP37269.1"/>
    </source>
</evidence>
<feature type="region of interest" description="Disordered" evidence="6">
    <location>
        <begin position="321"/>
        <end position="340"/>
    </location>
</feature>
<dbReference type="Gene3D" id="2.102.10.10">
    <property type="entry name" value="Rieske [2Fe-2S] iron-sulphur domain"/>
    <property type="match status" value="1"/>
</dbReference>
<evidence type="ECO:0000256" key="2">
    <source>
        <dbReference type="ARBA" id="ARBA00022723"/>
    </source>
</evidence>
<dbReference type="EMBL" id="QNRR01000014">
    <property type="protein sequence ID" value="RBP37269.1"/>
    <property type="molecule type" value="Genomic_DNA"/>
</dbReference>
<keyword evidence="1" id="KW-0001">2Fe-2S</keyword>
<dbReference type="PROSITE" id="PS51296">
    <property type="entry name" value="RIESKE"/>
    <property type="match status" value="1"/>
</dbReference>
<keyword evidence="8" id="KW-0223">Dioxygenase</keyword>
<name>A0A366H5D4_9BACT</name>
<dbReference type="AlphaFoldDB" id="A0A366H5D4"/>
<dbReference type="SUPFAM" id="SSF55961">
    <property type="entry name" value="Bet v1-like"/>
    <property type="match status" value="1"/>
</dbReference>
<dbReference type="Pfam" id="PF00355">
    <property type="entry name" value="Rieske"/>
    <property type="match status" value="1"/>
</dbReference>
<dbReference type="GO" id="GO:0051537">
    <property type="term" value="F:2 iron, 2 sulfur cluster binding"/>
    <property type="evidence" value="ECO:0007669"/>
    <property type="project" value="UniProtKB-KW"/>
</dbReference>
<keyword evidence="3" id="KW-0560">Oxidoreductase</keyword>
<dbReference type="InterPro" id="IPR050584">
    <property type="entry name" value="Cholesterol_7-desaturase"/>
</dbReference>
<dbReference type="GO" id="GO:0051213">
    <property type="term" value="F:dioxygenase activity"/>
    <property type="evidence" value="ECO:0007669"/>
    <property type="project" value="UniProtKB-KW"/>
</dbReference>
<accession>A0A366H5D4</accession>
<dbReference type="InterPro" id="IPR017941">
    <property type="entry name" value="Rieske_2Fe-2S"/>
</dbReference>
<gene>
    <name evidence="8" type="ORF">DES53_1147</name>
</gene>
<feature type="domain" description="Rieske" evidence="7">
    <location>
        <begin position="7"/>
        <end position="110"/>
    </location>
</feature>
<evidence type="ECO:0000313" key="9">
    <source>
        <dbReference type="Proteomes" id="UP000253426"/>
    </source>
</evidence>
<dbReference type="RefSeq" id="WP_113961503.1">
    <property type="nucleotide sequence ID" value="NZ_QNRR01000014.1"/>
</dbReference>
<dbReference type="Pfam" id="PF19112">
    <property type="entry name" value="VanA_C"/>
    <property type="match status" value="1"/>
</dbReference>
<dbReference type="PANTHER" id="PTHR21266">
    <property type="entry name" value="IRON-SULFUR DOMAIN CONTAINING PROTEIN"/>
    <property type="match status" value="1"/>
</dbReference>